<dbReference type="InterPro" id="IPR000305">
    <property type="entry name" value="GIY-YIG_endonuc"/>
</dbReference>
<name>A0A0W0UNX7_9GAMM</name>
<comment type="similarity">
    <text evidence="1">Belongs to the UPF0213 family.</text>
</comment>
<evidence type="ECO:0000256" key="1">
    <source>
        <dbReference type="ARBA" id="ARBA00007435"/>
    </source>
</evidence>
<evidence type="ECO:0000259" key="2">
    <source>
        <dbReference type="PROSITE" id="PS50164"/>
    </source>
</evidence>
<dbReference type="PANTHER" id="PTHR34477:SF1">
    <property type="entry name" value="UPF0213 PROTEIN YHBQ"/>
    <property type="match status" value="1"/>
</dbReference>
<protein>
    <submittedName>
        <fullName evidence="3">Nuclease</fullName>
    </submittedName>
</protein>
<organism evidence="3 4">
    <name type="scientific">Legionella jamestowniensis</name>
    <dbReference type="NCBI Taxonomy" id="455"/>
    <lineage>
        <taxon>Bacteria</taxon>
        <taxon>Pseudomonadati</taxon>
        <taxon>Pseudomonadota</taxon>
        <taxon>Gammaproteobacteria</taxon>
        <taxon>Legionellales</taxon>
        <taxon>Legionellaceae</taxon>
        <taxon>Legionella</taxon>
    </lineage>
</organism>
<dbReference type="InterPro" id="IPR050190">
    <property type="entry name" value="UPF0213_domain"/>
</dbReference>
<dbReference type="AlphaFoldDB" id="A0A0W0UNX7"/>
<dbReference type="PANTHER" id="PTHR34477">
    <property type="entry name" value="UPF0213 PROTEIN YHBQ"/>
    <property type="match status" value="1"/>
</dbReference>
<dbReference type="InterPro" id="IPR035901">
    <property type="entry name" value="GIY-YIG_endonuc_sf"/>
</dbReference>
<dbReference type="PATRIC" id="fig|455.5.peg.933"/>
<dbReference type="SUPFAM" id="SSF82771">
    <property type="entry name" value="GIY-YIG endonuclease"/>
    <property type="match status" value="1"/>
</dbReference>
<evidence type="ECO:0000313" key="3">
    <source>
        <dbReference type="EMBL" id="KTD09528.1"/>
    </source>
</evidence>
<dbReference type="Pfam" id="PF01541">
    <property type="entry name" value="GIY-YIG"/>
    <property type="match status" value="1"/>
</dbReference>
<feature type="domain" description="GIY-YIG" evidence="2">
    <location>
        <begin position="4"/>
        <end position="80"/>
    </location>
</feature>
<dbReference type="Gene3D" id="3.40.1440.10">
    <property type="entry name" value="GIY-YIG endonuclease"/>
    <property type="match status" value="1"/>
</dbReference>
<evidence type="ECO:0000313" key="4">
    <source>
        <dbReference type="Proteomes" id="UP000054715"/>
    </source>
</evidence>
<dbReference type="OrthoDB" id="9797095at2"/>
<comment type="caution">
    <text evidence="3">The sequence shown here is derived from an EMBL/GenBank/DDBJ whole genome shotgun (WGS) entry which is preliminary data.</text>
</comment>
<dbReference type="EMBL" id="LNYG01000012">
    <property type="protein sequence ID" value="KTD09528.1"/>
    <property type="molecule type" value="Genomic_DNA"/>
</dbReference>
<dbReference type="CDD" id="cd10456">
    <property type="entry name" value="GIY-YIG_UPF0213"/>
    <property type="match status" value="1"/>
</dbReference>
<dbReference type="PROSITE" id="PS50164">
    <property type="entry name" value="GIY_YIG"/>
    <property type="match status" value="1"/>
</dbReference>
<proteinExistence type="inferred from homology"/>
<sequence>MPEKIYWVYILRCSNQSYYTGYTDNLEKRFLEHLTGKGSKYTRSFKPLSIAQSWEIKGNKRKAMRIERYIKTLSKTQKEELVQNPNSKLLINMLSNEF</sequence>
<dbReference type="RefSeq" id="WP_058448912.1">
    <property type="nucleotide sequence ID" value="NZ_CAAAJF010000006.1"/>
</dbReference>
<gene>
    <name evidence="3" type="ORF">Ljam_0878</name>
</gene>
<accession>A0A0W0UNX7</accession>
<dbReference type="Proteomes" id="UP000054715">
    <property type="component" value="Unassembled WGS sequence"/>
</dbReference>
<reference evidence="3 4" key="1">
    <citation type="submission" date="2015-11" db="EMBL/GenBank/DDBJ databases">
        <title>Genomic analysis of 38 Legionella species identifies large and diverse effector repertoires.</title>
        <authorList>
            <person name="Burstein D."/>
            <person name="Amaro F."/>
            <person name="Zusman T."/>
            <person name="Lifshitz Z."/>
            <person name="Cohen O."/>
            <person name="Gilbert J.A."/>
            <person name="Pupko T."/>
            <person name="Shuman H.A."/>
            <person name="Segal G."/>
        </authorList>
    </citation>
    <scope>NUCLEOTIDE SEQUENCE [LARGE SCALE GENOMIC DNA]</scope>
    <source>
        <strain evidence="3 4">JA-26-G1-E2</strain>
    </source>
</reference>